<comment type="similarity">
    <text evidence="1">Belongs to the short-chain dehydrogenases/reductases (SDR) family.</text>
</comment>
<dbReference type="InterPro" id="IPR057326">
    <property type="entry name" value="KR_dom"/>
</dbReference>
<dbReference type="OrthoDB" id="7375193at2"/>
<dbReference type="Gene3D" id="3.40.50.720">
    <property type="entry name" value="NAD(P)-binding Rossmann-like Domain"/>
    <property type="match status" value="1"/>
</dbReference>
<dbReference type="PRINTS" id="PR00080">
    <property type="entry name" value="SDRFAMILY"/>
</dbReference>
<keyword evidence="2" id="KW-0560">Oxidoreductase</keyword>
<comment type="caution">
    <text evidence="4">The sequence shown here is derived from an EMBL/GenBank/DDBJ whole genome shotgun (WGS) entry which is preliminary data.</text>
</comment>
<dbReference type="InterPro" id="IPR036291">
    <property type="entry name" value="NAD(P)-bd_dom_sf"/>
</dbReference>
<dbReference type="PANTHER" id="PTHR42760">
    <property type="entry name" value="SHORT-CHAIN DEHYDROGENASES/REDUCTASES FAMILY MEMBER"/>
    <property type="match status" value="1"/>
</dbReference>
<dbReference type="Pfam" id="PF13561">
    <property type="entry name" value="adh_short_C2"/>
    <property type="match status" value="1"/>
</dbReference>
<dbReference type="NCBIfam" id="NF005559">
    <property type="entry name" value="PRK07231.1"/>
    <property type="match status" value="1"/>
</dbReference>
<evidence type="ECO:0000256" key="2">
    <source>
        <dbReference type="ARBA" id="ARBA00023002"/>
    </source>
</evidence>
<evidence type="ECO:0000256" key="1">
    <source>
        <dbReference type="ARBA" id="ARBA00006484"/>
    </source>
</evidence>
<dbReference type="AlphaFoldDB" id="A0A437MH17"/>
<gene>
    <name evidence="4" type="ORF">EOD42_11145</name>
</gene>
<evidence type="ECO:0000259" key="3">
    <source>
        <dbReference type="SMART" id="SM00822"/>
    </source>
</evidence>
<dbReference type="Proteomes" id="UP000282957">
    <property type="component" value="Unassembled WGS sequence"/>
</dbReference>
<dbReference type="EMBL" id="SACL01000003">
    <property type="protein sequence ID" value="RVT96948.1"/>
    <property type="molecule type" value="Genomic_DNA"/>
</dbReference>
<dbReference type="InterPro" id="IPR020904">
    <property type="entry name" value="Sc_DH/Rdtase_CS"/>
</dbReference>
<sequence length="263" mass="27112">MVAVLPDPTRFAGRVAVVTGAARGIGAAIATRLIAEGAQVLLVDLIEEVMATAQSLGAKGFIADVGQPGAGTAIAQAALAAYGRLDILVNNAGIGGSKALADSDDALIDRFVDINLKAVLRVTRDVLPHMTRPGGRIINISSTFGLSGYPGTTAYAVAKAGVAHFTRQLAAEVGPDGILVNAIAPGVIETPMTKNHLTKPYYIKAIVDPTPLRRAGKPEEIASVAAFLASEDASFVAGQVIVVDGGWITSRNPPRQPDEEVMG</sequence>
<dbReference type="PANTHER" id="PTHR42760:SF133">
    <property type="entry name" value="3-OXOACYL-[ACYL-CARRIER-PROTEIN] REDUCTASE"/>
    <property type="match status" value="1"/>
</dbReference>
<dbReference type="SUPFAM" id="SSF51735">
    <property type="entry name" value="NAD(P)-binding Rossmann-fold domains"/>
    <property type="match status" value="1"/>
</dbReference>
<protein>
    <submittedName>
        <fullName evidence="4">SDR family oxidoreductase</fullName>
    </submittedName>
</protein>
<dbReference type="InterPro" id="IPR002347">
    <property type="entry name" value="SDR_fam"/>
</dbReference>
<dbReference type="PRINTS" id="PR00081">
    <property type="entry name" value="GDHRDH"/>
</dbReference>
<evidence type="ECO:0000313" key="4">
    <source>
        <dbReference type="EMBL" id="RVT96948.1"/>
    </source>
</evidence>
<dbReference type="SMART" id="SM00822">
    <property type="entry name" value="PKS_KR"/>
    <property type="match status" value="1"/>
</dbReference>
<reference evidence="4 5" key="1">
    <citation type="submission" date="2019-01" db="EMBL/GenBank/DDBJ databases">
        <authorList>
            <person name="Chen W.-M."/>
        </authorList>
    </citation>
    <scope>NUCLEOTIDE SEQUENCE [LARGE SCALE GENOMIC DNA]</scope>
    <source>
        <strain evidence="4 5">CCP-6</strain>
    </source>
</reference>
<keyword evidence="5" id="KW-1185">Reference proteome</keyword>
<dbReference type="CDD" id="cd05233">
    <property type="entry name" value="SDR_c"/>
    <property type="match status" value="1"/>
</dbReference>
<dbReference type="PROSITE" id="PS00061">
    <property type="entry name" value="ADH_SHORT"/>
    <property type="match status" value="1"/>
</dbReference>
<feature type="domain" description="Ketoreductase" evidence="3">
    <location>
        <begin position="14"/>
        <end position="186"/>
    </location>
</feature>
<dbReference type="FunFam" id="3.40.50.720:FF:000084">
    <property type="entry name" value="Short-chain dehydrogenase reductase"/>
    <property type="match status" value="1"/>
</dbReference>
<name>A0A437MH17_9PROT</name>
<proteinExistence type="inferred from homology"/>
<evidence type="ECO:0000313" key="5">
    <source>
        <dbReference type="Proteomes" id="UP000282957"/>
    </source>
</evidence>
<accession>A0A437MH17</accession>
<dbReference type="GO" id="GO:0016616">
    <property type="term" value="F:oxidoreductase activity, acting on the CH-OH group of donors, NAD or NADP as acceptor"/>
    <property type="evidence" value="ECO:0007669"/>
    <property type="project" value="TreeGrafter"/>
</dbReference>
<organism evidence="4 5">
    <name type="scientific">Rhodovarius crocodyli</name>
    <dbReference type="NCBI Taxonomy" id="1979269"/>
    <lineage>
        <taxon>Bacteria</taxon>
        <taxon>Pseudomonadati</taxon>
        <taxon>Pseudomonadota</taxon>
        <taxon>Alphaproteobacteria</taxon>
        <taxon>Acetobacterales</taxon>
        <taxon>Roseomonadaceae</taxon>
        <taxon>Rhodovarius</taxon>
    </lineage>
</organism>